<dbReference type="SUPFAM" id="SSF53756">
    <property type="entry name" value="UDP-Glycosyltransferase/glycogen phosphorylase"/>
    <property type="match status" value="1"/>
</dbReference>
<proteinExistence type="predicted"/>
<reference evidence="2 3" key="1">
    <citation type="submission" date="2019-03" db="EMBL/GenBank/DDBJ databases">
        <title>Genomic Encyclopedia of Archaeal and Bacterial Type Strains, Phase II (KMG-II): from individual species to whole genera.</title>
        <authorList>
            <person name="Goeker M."/>
        </authorList>
    </citation>
    <scope>NUCLEOTIDE SEQUENCE [LARGE SCALE GENOMIC DNA]</scope>
    <source>
        <strain evidence="2 3">DSM 27697</strain>
    </source>
</reference>
<organism evidence="2 3">
    <name type="scientific">Marinobacterium mangrovicola</name>
    <dbReference type="NCBI Taxonomy" id="1476959"/>
    <lineage>
        <taxon>Bacteria</taxon>
        <taxon>Pseudomonadati</taxon>
        <taxon>Pseudomonadota</taxon>
        <taxon>Gammaproteobacteria</taxon>
        <taxon>Oceanospirillales</taxon>
        <taxon>Oceanospirillaceae</taxon>
        <taxon>Marinobacterium</taxon>
    </lineage>
</organism>
<feature type="domain" description="Polysaccharide pyruvyl transferase" evidence="1">
    <location>
        <begin position="12"/>
        <end position="309"/>
    </location>
</feature>
<dbReference type="PANTHER" id="PTHR36836">
    <property type="entry name" value="COLANIC ACID BIOSYNTHESIS PROTEIN WCAK"/>
    <property type="match status" value="1"/>
</dbReference>
<dbReference type="OrthoDB" id="6058856at2"/>
<dbReference type="EMBL" id="SMFU01000001">
    <property type="protein sequence ID" value="TCK16494.1"/>
    <property type="molecule type" value="Genomic_DNA"/>
</dbReference>
<comment type="caution">
    <text evidence="2">The sequence shown here is derived from an EMBL/GenBank/DDBJ whole genome shotgun (WGS) entry which is preliminary data.</text>
</comment>
<sequence length="376" mass="42573">MIFEVKGIGIPNKGAELMLAAIQQEVLSRIPNAKFACEPHRPYMDRCRYGLLQKIPLRSKSKDGSFLLNLLPKKYIRRYGIVKDKDIRVIFDASGFAYGDQWGVEKLRDRLGSQTKSWENRDKKVILLPQAFGPFSSNEFKDELKKVVSSVDLIFARDRVSYEYLIDEVGENNKIALSGDFTNLVKGSVPSEFPLDVYDICVIPNNKMIEMNAVKDRESYIDLLSSLIQVAKNHGKKVFILVHEGKKDWDLAVKTAEKVGSEIDIYKFENPVHIKGVIGKAKIVISSRFHGLVSALSQGVPSIATGWSHKYAELMQDYGCEEFLVDSPDAAIASLEKLLDDDVYVQVKETIDGNSDRLKQETRAMWDRVFERINAD</sequence>
<gene>
    <name evidence="2" type="ORF">CLV83_0045</name>
</gene>
<dbReference type="Proteomes" id="UP000294546">
    <property type="component" value="Unassembled WGS sequence"/>
</dbReference>
<keyword evidence="3" id="KW-1185">Reference proteome</keyword>
<protein>
    <submittedName>
        <fullName evidence="2">Colanic acid/amylovoran biosynthesis protein</fullName>
    </submittedName>
</protein>
<dbReference type="PANTHER" id="PTHR36836:SF1">
    <property type="entry name" value="COLANIC ACID BIOSYNTHESIS PROTEIN WCAK"/>
    <property type="match status" value="1"/>
</dbReference>
<evidence type="ECO:0000259" key="1">
    <source>
        <dbReference type="Pfam" id="PF04230"/>
    </source>
</evidence>
<dbReference type="Pfam" id="PF04230">
    <property type="entry name" value="PS_pyruv_trans"/>
    <property type="match status" value="1"/>
</dbReference>
<evidence type="ECO:0000313" key="3">
    <source>
        <dbReference type="Proteomes" id="UP000294546"/>
    </source>
</evidence>
<evidence type="ECO:0000313" key="2">
    <source>
        <dbReference type="EMBL" id="TCK16494.1"/>
    </source>
</evidence>
<dbReference type="InterPro" id="IPR007345">
    <property type="entry name" value="Polysacch_pyruvyl_Trfase"/>
</dbReference>
<accession>A0A4R1H491</accession>
<name>A0A4R1H491_9GAMM</name>
<dbReference type="AlphaFoldDB" id="A0A4R1H491"/>
<dbReference type="RefSeq" id="WP_132285794.1">
    <property type="nucleotide sequence ID" value="NZ_SMFU01000001.1"/>
</dbReference>